<comment type="similarity">
    <text evidence="2 6">Belongs to the class-I pyridoxal-phosphate-dependent aminotransferase family.</text>
</comment>
<dbReference type="InterPro" id="IPR004839">
    <property type="entry name" value="Aminotransferase_I/II_large"/>
</dbReference>
<feature type="domain" description="Aminotransferase class I/classII large" evidence="7">
    <location>
        <begin position="31"/>
        <end position="380"/>
    </location>
</feature>
<name>A0A0R1XCG5_9LACO</name>
<dbReference type="GO" id="GO:0006520">
    <property type="term" value="P:amino acid metabolic process"/>
    <property type="evidence" value="ECO:0007669"/>
    <property type="project" value="InterPro"/>
</dbReference>
<dbReference type="GO" id="GO:0030170">
    <property type="term" value="F:pyridoxal phosphate binding"/>
    <property type="evidence" value="ECO:0007669"/>
    <property type="project" value="InterPro"/>
</dbReference>
<dbReference type="PANTHER" id="PTHR46383:SF4">
    <property type="entry name" value="AMINOTRANSFERASE"/>
    <property type="match status" value="1"/>
</dbReference>
<evidence type="ECO:0000256" key="4">
    <source>
        <dbReference type="ARBA" id="ARBA00022679"/>
    </source>
</evidence>
<dbReference type="PATRIC" id="fig|1122147.4.peg.227"/>
<dbReference type="AlphaFoldDB" id="A0A0R1XCG5"/>
<dbReference type="Gene3D" id="3.40.640.10">
    <property type="entry name" value="Type I PLP-dependent aspartate aminotransferase-like (Major domain)"/>
    <property type="match status" value="1"/>
</dbReference>
<evidence type="ECO:0000256" key="6">
    <source>
        <dbReference type="RuleBase" id="RU000481"/>
    </source>
</evidence>
<dbReference type="CDD" id="cd00609">
    <property type="entry name" value="AAT_like"/>
    <property type="match status" value="1"/>
</dbReference>
<evidence type="ECO:0000313" key="9">
    <source>
        <dbReference type="Proteomes" id="UP000050949"/>
    </source>
</evidence>
<dbReference type="InterPro" id="IPR015424">
    <property type="entry name" value="PyrdxlP-dep_Trfase"/>
</dbReference>
<evidence type="ECO:0000313" key="8">
    <source>
        <dbReference type="EMBL" id="KRM26148.1"/>
    </source>
</evidence>
<dbReference type="PANTHER" id="PTHR46383">
    <property type="entry name" value="ASPARTATE AMINOTRANSFERASE"/>
    <property type="match status" value="1"/>
</dbReference>
<dbReference type="GO" id="GO:0008483">
    <property type="term" value="F:transaminase activity"/>
    <property type="evidence" value="ECO:0007669"/>
    <property type="project" value="UniProtKB-KW"/>
</dbReference>
<dbReference type="Proteomes" id="UP000050949">
    <property type="component" value="Unassembled WGS sequence"/>
</dbReference>
<dbReference type="EMBL" id="AZFW01000084">
    <property type="protein sequence ID" value="KRM26148.1"/>
    <property type="molecule type" value="Genomic_DNA"/>
</dbReference>
<dbReference type="InterPro" id="IPR015422">
    <property type="entry name" value="PyrdxlP-dep_Trfase_small"/>
</dbReference>
<protein>
    <recommendedName>
        <fullName evidence="6">Aminotransferase</fullName>
        <ecNumber evidence="6">2.6.1.-</ecNumber>
    </recommendedName>
</protein>
<organism evidence="8 9">
    <name type="scientific">Schleiferilactobacillus harbinensis DSM 16991</name>
    <dbReference type="NCBI Taxonomy" id="1122147"/>
    <lineage>
        <taxon>Bacteria</taxon>
        <taxon>Bacillati</taxon>
        <taxon>Bacillota</taxon>
        <taxon>Bacilli</taxon>
        <taxon>Lactobacillales</taxon>
        <taxon>Lactobacillaceae</taxon>
        <taxon>Schleiferilactobacillus</taxon>
    </lineage>
</organism>
<sequence>MALIDHMKKELGALKPSDILAFNHDISQIPDIIKLTLGEPDFNTPDHVKLAAIGAIQQNDSHYTASAGLPGLRQAASDFLYNKYHTRYDPATQLQITAGVTEGVFATLTSILNPGDSVIIPTPIFPLYIPITMLNGGEPVFVNTAEDGFILHPEKLAAAIDAHADSVKAIVLNFPTNPTGVTYSREDLEKIADVVRGKDIFVISDEIYSELTYSGQHVSMGEILPEQTIVLNGVSKSHAMTGWRIGLIAGPADIMAQIGKVHQFMITSATTNAQVAAEEAFKNGQDDAEPMRQAYIERRDYLVPALEKMGFSVAKPDGAFYVFAKLPKQFGTSSWDFARALAHEAKVAVIPGATFGPGGEGYVRISYATSLDLIKEAVKRMAAFVAAHQ</sequence>
<dbReference type="EC" id="2.6.1.-" evidence="6"/>
<comment type="caution">
    <text evidence="8">The sequence shown here is derived from an EMBL/GenBank/DDBJ whole genome shotgun (WGS) entry which is preliminary data.</text>
</comment>
<accession>A0A0R1XCG5</accession>
<evidence type="ECO:0000256" key="2">
    <source>
        <dbReference type="ARBA" id="ARBA00007441"/>
    </source>
</evidence>
<dbReference type="eggNOG" id="COG0436">
    <property type="taxonomic scope" value="Bacteria"/>
</dbReference>
<dbReference type="OrthoDB" id="9802328at2"/>
<evidence type="ECO:0000259" key="7">
    <source>
        <dbReference type="Pfam" id="PF00155"/>
    </source>
</evidence>
<keyword evidence="5" id="KW-0663">Pyridoxal phosphate</keyword>
<evidence type="ECO:0000256" key="3">
    <source>
        <dbReference type="ARBA" id="ARBA00022576"/>
    </source>
</evidence>
<dbReference type="InterPro" id="IPR015421">
    <property type="entry name" value="PyrdxlP-dep_Trfase_major"/>
</dbReference>
<dbReference type="Pfam" id="PF00155">
    <property type="entry name" value="Aminotran_1_2"/>
    <property type="match status" value="1"/>
</dbReference>
<dbReference type="InterPro" id="IPR050596">
    <property type="entry name" value="AspAT/PAT-like"/>
</dbReference>
<proteinExistence type="inferred from homology"/>
<reference evidence="8 9" key="1">
    <citation type="journal article" date="2015" name="Genome Announc.">
        <title>Expanding the biotechnology potential of lactobacilli through comparative genomics of 213 strains and associated genera.</title>
        <authorList>
            <person name="Sun Z."/>
            <person name="Harris H.M."/>
            <person name="McCann A."/>
            <person name="Guo C."/>
            <person name="Argimon S."/>
            <person name="Zhang W."/>
            <person name="Yang X."/>
            <person name="Jeffery I.B."/>
            <person name="Cooney J.C."/>
            <person name="Kagawa T.F."/>
            <person name="Liu W."/>
            <person name="Song Y."/>
            <person name="Salvetti E."/>
            <person name="Wrobel A."/>
            <person name="Rasinkangas P."/>
            <person name="Parkhill J."/>
            <person name="Rea M.C."/>
            <person name="O'Sullivan O."/>
            <person name="Ritari J."/>
            <person name="Douillard F.P."/>
            <person name="Paul Ross R."/>
            <person name="Yang R."/>
            <person name="Briner A.E."/>
            <person name="Felis G.E."/>
            <person name="de Vos W.M."/>
            <person name="Barrangou R."/>
            <person name="Klaenhammer T.R."/>
            <person name="Caufield P.W."/>
            <person name="Cui Y."/>
            <person name="Zhang H."/>
            <person name="O'Toole P.W."/>
        </authorList>
    </citation>
    <scope>NUCLEOTIDE SEQUENCE [LARGE SCALE GENOMIC DNA]</scope>
    <source>
        <strain evidence="8 9">DSM 16991</strain>
    </source>
</reference>
<dbReference type="PROSITE" id="PS00105">
    <property type="entry name" value="AA_TRANSFER_CLASS_1"/>
    <property type="match status" value="1"/>
</dbReference>
<evidence type="ECO:0000256" key="1">
    <source>
        <dbReference type="ARBA" id="ARBA00001933"/>
    </source>
</evidence>
<comment type="cofactor">
    <cofactor evidence="1 6">
        <name>pyridoxal 5'-phosphate</name>
        <dbReference type="ChEBI" id="CHEBI:597326"/>
    </cofactor>
</comment>
<evidence type="ECO:0000256" key="5">
    <source>
        <dbReference type="ARBA" id="ARBA00022898"/>
    </source>
</evidence>
<keyword evidence="3 6" id="KW-0032">Aminotransferase</keyword>
<dbReference type="Gene3D" id="3.90.1150.10">
    <property type="entry name" value="Aspartate Aminotransferase, domain 1"/>
    <property type="match status" value="1"/>
</dbReference>
<dbReference type="SUPFAM" id="SSF53383">
    <property type="entry name" value="PLP-dependent transferases"/>
    <property type="match status" value="1"/>
</dbReference>
<dbReference type="InterPro" id="IPR004838">
    <property type="entry name" value="NHTrfase_class1_PyrdxlP-BS"/>
</dbReference>
<dbReference type="RefSeq" id="WP_027828288.1">
    <property type="nucleotide sequence ID" value="NZ_AUEH01000016.1"/>
</dbReference>
<keyword evidence="4 6" id="KW-0808">Transferase</keyword>
<gene>
    <name evidence="8" type="ORF">FC91_GL000217</name>
</gene>